<reference evidence="5" key="1">
    <citation type="journal article" date="2022" name="G3 (Bethesda)">
        <title>High quality genome of the basidiomycete yeast Dioszegia hungarica PDD-24b-2 isolated from cloud water.</title>
        <authorList>
            <person name="Jarrige D."/>
            <person name="Haridas S."/>
            <person name="Bleykasten-Grosshans C."/>
            <person name="Joly M."/>
            <person name="Nadalig T."/>
            <person name="Sancelme M."/>
            <person name="Vuilleumier S."/>
            <person name="Grigoriev I.V."/>
            <person name="Amato P."/>
            <person name="Bringel F."/>
        </authorList>
    </citation>
    <scope>NUCLEOTIDE SEQUENCE</scope>
    <source>
        <strain evidence="5">PDD-24b-2</strain>
    </source>
</reference>
<gene>
    <name evidence="5" type="ORF">MKK02DRAFT_19339</name>
</gene>
<keyword evidence="1" id="KW-0175">Coiled coil</keyword>
<evidence type="ECO:0000259" key="4">
    <source>
        <dbReference type="Pfam" id="PF24913"/>
    </source>
</evidence>
<accession>A0AA38HF83</accession>
<feature type="coiled-coil region" evidence="1">
    <location>
        <begin position="374"/>
        <end position="401"/>
    </location>
</feature>
<keyword evidence="3" id="KW-0472">Membrane</keyword>
<keyword evidence="3" id="KW-0812">Transmembrane</keyword>
<dbReference type="Pfam" id="PF24913">
    <property type="entry name" value="WHD_AAA_fung"/>
    <property type="match status" value="1"/>
</dbReference>
<dbReference type="PANTHER" id="PTHR36168">
    <property type="entry name" value="CHROMOSOME 1, WHOLE GENOME SHOTGUN SEQUENCE"/>
    <property type="match status" value="1"/>
</dbReference>
<evidence type="ECO:0000313" key="5">
    <source>
        <dbReference type="EMBL" id="KAI9639350.1"/>
    </source>
</evidence>
<keyword evidence="6" id="KW-1185">Reference proteome</keyword>
<evidence type="ECO:0000256" key="1">
    <source>
        <dbReference type="SAM" id="Coils"/>
    </source>
</evidence>
<comment type="caution">
    <text evidence="5">The sequence shown here is derived from an EMBL/GenBank/DDBJ whole genome shotgun (WGS) entry which is preliminary data.</text>
</comment>
<keyword evidence="3" id="KW-1133">Transmembrane helix</keyword>
<feature type="region of interest" description="Disordered" evidence="2">
    <location>
        <begin position="41"/>
        <end position="75"/>
    </location>
</feature>
<feature type="compositionally biased region" description="Polar residues" evidence="2">
    <location>
        <begin position="61"/>
        <end position="70"/>
    </location>
</feature>
<dbReference type="InterPro" id="IPR056808">
    <property type="entry name" value="HTH_AAA"/>
</dbReference>
<dbReference type="InterPro" id="IPR027417">
    <property type="entry name" value="P-loop_NTPase"/>
</dbReference>
<sequence length="566" mass="63841">MSARVLFKGRLLPLSRRALPKVAARPPPLLRARLIASTPLRSDVPTWPNPPLPQGPVGPSDNLTSTASNSGHHKESHRRWYQDWVHSPSFQAALTTVVGLAMVFGAGVGYLQWYKSHVLRRIAKAFEPGYDPALELSTLHAPNAAHIRRREQPLIDSIVAGEHPGGYYLLVGPKGTGKGTMILEAMRKIKAEGAAFVTHPDLEVFRLRLGKALDFDYFEDWQGSLFSRAEPRSGGPQLDVERVMHKLEKVAIQYTRKKGRPLVVAFNNIHLFPNTPEGHALLHQLQQRAESWAEGGIMTMIFSTDDYWCLEMLRKNASRMRVISTSDLSAAESIHALHYLRLQNLSRKHLDPADRPAVEDEEVLRRVYEMVGGRTSYLVKVARAENMLDEAERMIETEKRWLNSKIGLIPEHDDDSTSFLSDLRSFHSCSWLLLRHFAQKFPSFDATPADISDEPPIPDLTIDIADDDINVSEPGLIADNPLLADLKIPEVTYEEARRIMTRTDFIEPLDVLHIVSIDTRHHVRPDSVLILRAAQRVIQEEGFDEALDVTRDRIDQIEGELSSYSC</sequence>
<protein>
    <recommendedName>
        <fullName evidence="4">AAA protein C-terminal winged helix domain-containing protein</fullName>
    </recommendedName>
</protein>
<dbReference type="EMBL" id="JAKWFO010000001">
    <property type="protein sequence ID" value="KAI9639350.1"/>
    <property type="molecule type" value="Genomic_DNA"/>
</dbReference>
<dbReference type="PANTHER" id="PTHR36168:SF1">
    <property type="entry name" value="ORC1-LIKE AAA ATPASE DOMAIN-CONTAINING PROTEIN"/>
    <property type="match status" value="1"/>
</dbReference>
<dbReference type="Proteomes" id="UP001164286">
    <property type="component" value="Unassembled WGS sequence"/>
</dbReference>
<evidence type="ECO:0000313" key="6">
    <source>
        <dbReference type="Proteomes" id="UP001164286"/>
    </source>
</evidence>
<dbReference type="RefSeq" id="XP_052949127.1">
    <property type="nucleotide sequence ID" value="XM_053086080.1"/>
</dbReference>
<evidence type="ECO:0000256" key="2">
    <source>
        <dbReference type="SAM" id="MobiDB-lite"/>
    </source>
</evidence>
<proteinExistence type="predicted"/>
<name>A0AA38HF83_9TREE</name>
<feature type="domain" description="AAA protein C-terminal winged helix" evidence="4">
    <location>
        <begin position="403"/>
        <end position="558"/>
    </location>
</feature>
<dbReference type="Gene3D" id="3.40.50.300">
    <property type="entry name" value="P-loop containing nucleotide triphosphate hydrolases"/>
    <property type="match status" value="1"/>
</dbReference>
<evidence type="ECO:0000256" key="3">
    <source>
        <dbReference type="SAM" id="Phobius"/>
    </source>
</evidence>
<dbReference type="AlphaFoldDB" id="A0AA38HF83"/>
<feature type="compositionally biased region" description="Pro residues" evidence="2">
    <location>
        <begin position="47"/>
        <end position="56"/>
    </location>
</feature>
<dbReference type="GeneID" id="77725281"/>
<organism evidence="5 6">
    <name type="scientific">Dioszegia hungarica</name>
    <dbReference type="NCBI Taxonomy" id="4972"/>
    <lineage>
        <taxon>Eukaryota</taxon>
        <taxon>Fungi</taxon>
        <taxon>Dikarya</taxon>
        <taxon>Basidiomycota</taxon>
        <taxon>Agaricomycotina</taxon>
        <taxon>Tremellomycetes</taxon>
        <taxon>Tremellales</taxon>
        <taxon>Bulleribasidiaceae</taxon>
        <taxon>Dioszegia</taxon>
    </lineage>
</organism>
<dbReference type="SUPFAM" id="SSF52540">
    <property type="entry name" value="P-loop containing nucleoside triphosphate hydrolases"/>
    <property type="match status" value="1"/>
</dbReference>
<feature type="transmembrane region" description="Helical" evidence="3">
    <location>
        <begin position="90"/>
        <end position="111"/>
    </location>
</feature>